<dbReference type="eggNOG" id="ENOG502ZMZT">
    <property type="taxonomic scope" value="Bacteria"/>
</dbReference>
<sequence length="223" mass="25905">MCVAKFTNSNIKFIFATIKPTAMQRKVLLLFIFIIHLTIACAQQVQVCDGVTNLPIRDVLIAVNGKHFGKTDYRGIINLPVAYETATFSKVKYHTETLTQTEVQKDTVFLFPEKQSLGEVVVWGKHIVNGRELLKQMPKRDILDKAPKHDIREFDIGLMLDKRLRRDKEHVRKQREIFKTFDGINTEDPILRAYNETKAEQERKNIEKEIEEKHKNADAKIEK</sequence>
<dbReference type="AlphaFoldDB" id="F9DFD0"/>
<gene>
    <name evidence="2" type="ORF">HMPREF9144_0370</name>
</gene>
<name>F9DFD0_9BACT</name>
<feature type="region of interest" description="Disordered" evidence="1">
    <location>
        <begin position="201"/>
        <end position="223"/>
    </location>
</feature>
<organism evidence="2 3">
    <name type="scientific">Prevotella pallens ATCC 700821</name>
    <dbReference type="NCBI Taxonomy" id="997353"/>
    <lineage>
        <taxon>Bacteria</taxon>
        <taxon>Pseudomonadati</taxon>
        <taxon>Bacteroidota</taxon>
        <taxon>Bacteroidia</taxon>
        <taxon>Bacteroidales</taxon>
        <taxon>Prevotellaceae</taxon>
        <taxon>Prevotella</taxon>
    </lineage>
</organism>
<dbReference type="STRING" id="997353.HMPREF9144_0370"/>
<comment type="caution">
    <text evidence="2">The sequence shown here is derived from an EMBL/GenBank/DDBJ whole genome shotgun (WGS) entry which is preliminary data.</text>
</comment>
<accession>F9DFD0</accession>
<dbReference type="EMBL" id="AFPY01000016">
    <property type="protein sequence ID" value="EGQ21700.1"/>
    <property type="molecule type" value="Genomic_DNA"/>
</dbReference>
<dbReference type="Proteomes" id="UP000004123">
    <property type="component" value="Unassembled WGS sequence"/>
</dbReference>
<evidence type="ECO:0000313" key="3">
    <source>
        <dbReference type="Proteomes" id="UP000004123"/>
    </source>
</evidence>
<protein>
    <submittedName>
        <fullName evidence="2">Uncharacterized protein</fullName>
    </submittedName>
</protein>
<proteinExistence type="predicted"/>
<evidence type="ECO:0000256" key="1">
    <source>
        <dbReference type="SAM" id="MobiDB-lite"/>
    </source>
</evidence>
<reference evidence="2 3" key="1">
    <citation type="submission" date="2011-04" db="EMBL/GenBank/DDBJ databases">
        <authorList>
            <person name="Muzny D."/>
            <person name="Qin X."/>
            <person name="Deng J."/>
            <person name="Jiang H."/>
            <person name="Liu Y."/>
            <person name="Qu J."/>
            <person name="Song X.-Z."/>
            <person name="Zhang L."/>
            <person name="Thornton R."/>
            <person name="Coyle M."/>
            <person name="Francisco L."/>
            <person name="Jackson L."/>
            <person name="Javaid M."/>
            <person name="Korchina V."/>
            <person name="Kovar C."/>
            <person name="Mata R."/>
            <person name="Mathew T."/>
            <person name="Ngo R."/>
            <person name="Nguyen L."/>
            <person name="Nguyen N."/>
            <person name="Okwuonu G."/>
            <person name="Ongeri F."/>
            <person name="Pham C."/>
            <person name="Simmons D."/>
            <person name="Wilczek-Boney K."/>
            <person name="Hale W."/>
            <person name="Jakkamsetti A."/>
            <person name="Pham P."/>
            <person name="Ruth R."/>
            <person name="San Lucas F."/>
            <person name="Warren J."/>
            <person name="Zhang J."/>
            <person name="Zhao Z."/>
            <person name="Zhou C."/>
            <person name="Zhu D."/>
            <person name="Lee S."/>
            <person name="Bess C."/>
            <person name="Blankenburg K."/>
            <person name="Forbes L."/>
            <person name="Fu Q."/>
            <person name="Gubbala S."/>
            <person name="Hirani K."/>
            <person name="Jayaseelan J.C."/>
            <person name="Lara F."/>
            <person name="Munidasa M."/>
            <person name="Palculict T."/>
            <person name="Patil S."/>
            <person name="Pu L.-L."/>
            <person name="Saada N."/>
            <person name="Tang L."/>
            <person name="Weissenberger G."/>
            <person name="Zhu Y."/>
            <person name="Hemphill L."/>
            <person name="Shang Y."/>
            <person name="Youmans B."/>
            <person name="Ayvaz T."/>
            <person name="Ross M."/>
            <person name="Santibanez J."/>
            <person name="Aqrawi P."/>
            <person name="Gross S."/>
            <person name="Joshi V."/>
            <person name="Fowler G."/>
            <person name="Nazareth L."/>
            <person name="Reid J."/>
            <person name="Worley K."/>
            <person name="Petrosino J."/>
            <person name="Highlander S."/>
            <person name="Gibbs R."/>
        </authorList>
    </citation>
    <scope>NUCLEOTIDE SEQUENCE [LARGE SCALE GENOMIC DNA]</scope>
    <source>
        <strain evidence="2 3">ATCC 700821</strain>
    </source>
</reference>
<evidence type="ECO:0000313" key="2">
    <source>
        <dbReference type="EMBL" id="EGQ21700.1"/>
    </source>
</evidence>
<dbReference type="HOGENOM" id="CLU_106696_0_0_10"/>